<keyword evidence="3" id="KW-1185">Reference proteome</keyword>
<dbReference type="AlphaFoldDB" id="A0AAV7KS29"/>
<feature type="region of interest" description="Disordered" evidence="1">
    <location>
        <begin position="26"/>
        <end position="53"/>
    </location>
</feature>
<accession>A0AAV7KS29</accession>
<dbReference type="EMBL" id="JANPWB010000016">
    <property type="protein sequence ID" value="KAJ1081487.1"/>
    <property type="molecule type" value="Genomic_DNA"/>
</dbReference>
<gene>
    <name evidence="2" type="ORF">NDU88_001669</name>
</gene>
<protein>
    <submittedName>
        <fullName evidence="2">Uncharacterized protein</fullName>
    </submittedName>
</protein>
<reference evidence="2" key="1">
    <citation type="journal article" date="2022" name="bioRxiv">
        <title>Sequencing and chromosome-scale assembly of the giantPleurodeles waltlgenome.</title>
        <authorList>
            <person name="Brown T."/>
            <person name="Elewa A."/>
            <person name="Iarovenko S."/>
            <person name="Subramanian E."/>
            <person name="Araus A.J."/>
            <person name="Petzold A."/>
            <person name="Susuki M."/>
            <person name="Suzuki K.-i.T."/>
            <person name="Hayashi T."/>
            <person name="Toyoda A."/>
            <person name="Oliveira C."/>
            <person name="Osipova E."/>
            <person name="Leigh N.D."/>
            <person name="Simon A."/>
            <person name="Yun M.H."/>
        </authorList>
    </citation>
    <scope>NUCLEOTIDE SEQUENCE</scope>
    <source>
        <strain evidence="2">20211129_DDA</strain>
        <tissue evidence="2">Liver</tissue>
    </source>
</reference>
<sequence>MSAALRGTAPGLSLVELQLRSKHGSFEENNKRLRGPVCGQAEHDETHSSAALLHTGAMQSRIYGMPAG</sequence>
<dbReference type="Proteomes" id="UP001066276">
    <property type="component" value="Chromosome 12"/>
</dbReference>
<evidence type="ECO:0000256" key="1">
    <source>
        <dbReference type="SAM" id="MobiDB-lite"/>
    </source>
</evidence>
<comment type="caution">
    <text evidence="2">The sequence shown here is derived from an EMBL/GenBank/DDBJ whole genome shotgun (WGS) entry which is preliminary data.</text>
</comment>
<proteinExistence type="predicted"/>
<evidence type="ECO:0000313" key="3">
    <source>
        <dbReference type="Proteomes" id="UP001066276"/>
    </source>
</evidence>
<organism evidence="2 3">
    <name type="scientific">Pleurodeles waltl</name>
    <name type="common">Iberian ribbed newt</name>
    <dbReference type="NCBI Taxonomy" id="8319"/>
    <lineage>
        <taxon>Eukaryota</taxon>
        <taxon>Metazoa</taxon>
        <taxon>Chordata</taxon>
        <taxon>Craniata</taxon>
        <taxon>Vertebrata</taxon>
        <taxon>Euteleostomi</taxon>
        <taxon>Amphibia</taxon>
        <taxon>Batrachia</taxon>
        <taxon>Caudata</taxon>
        <taxon>Salamandroidea</taxon>
        <taxon>Salamandridae</taxon>
        <taxon>Pleurodelinae</taxon>
        <taxon>Pleurodeles</taxon>
    </lineage>
</organism>
<evidence type="ECO:0000313" key="2">
    <source>
        <dbReference type="EMBL" id="KAJ1081487.1"/>
    </source>
</evidence>
<name>A0AAV7KS29_PLEWA</name>